<dbReference type="PANTHER" id="PTHR13696:SF52">
    <property type="entry name" value="PARA FAMILY PROTEIN CT_582"/>
    <property type="match status" value="1"/>
</dbReference>
<dbReference type="AlphaFoldDB" id="A0A2N3G599"/>
<dbReference type="Pfam" id="PF13614">
    <property type="entry name" value="AAA_31"/>
    <property type="match status" value="1"/>
</dbReference>
<evidence type="ECO:0000259" key="3">
    <source>
        <dbReference type="Pfam" id="PF13614"/>
    </source>
</evidence>
<comment type="similarity">
    <text evidence="1">Belongs to the ParA family.</text>
</comment>
<gene>
    <name evidence="4" type="ORF">CVT63_06345</name>
</gene>
<dbReference type="Proteomes" id="UP000233654">
    <property type="component" value="Unassembled WGS sequence"/>
</dbReference>
<dbReference type="SUPFAM" id="SSF52540">
    <property type="entry name" value="P-loop containing nucleoside triphosphate hydrolases"/>
    <property type="match status" value="1"/>
</dbReference>
<dbReference type="InterPro" id="IPR027417">
    <property type="entry name" value="P-loop_NTPase"/>
</dbReference>
<evidence type="ECO:0000313" key="5">
    <source>
        <dbReference type="Proteomes" id="UP000233654"/>
    </source>
</evidence>
<comment type="caution">
    <text evidence="4">The sequence shown here is derived from an EMBL/GenBank/DDBJ whole genome shotgun (WGS) entry which is preliminary data.</text>
</comment>
<dbReference type="CDD" id="cd02042">
    <property type="entry name" value="ParAB_family"/>
    <property type="match status" value="1"/>
</dbReference>
<dbReference type="EMBL" id="PHEX01000057">
    <property type="protein sequence ID" value="PKQ27754.1"/>
    <property type="molecule type" value="Genomic_DNA"/>
</dbReference>
<dbReference type="InterPro" id="IPR050678">
    <property type="entry name" value="DNA_Partitioning_ATPase"/>
</dbReference>
<sequence>MECADSAKAHTRVIAITNQKGGVGKTTTAVNLSAYLASMGQRVLMVDMDPQGNATSGVGIEKARISNCVYDVLLGEADARSAILPGPIERMDVMPSTLDLAAAEIEMASELSRENRLSASLAPLRHEYDFIVIDCPPALSLLTINSLAAAGETLIPIQCEYYALEGLVYLLRTIQRIKLHVNADLIIAGVLLTMFDKRNNLSKDVEGEVRREYSRMTFKTVIPRTVRLSEAPGFGKPIILYEPLSKGALAYMELAKEVVQGGKEKIGEGSGCADRISDR</sequence>
<reference evidence="4 5" key="1">
    <citation type="journal article" date="2017" name="ISME J.">
        <title>Potential for microbial H2 and metal transformations associated with novel bacteria and archaea in deep terrestrial subsurface sediments.</title>
        <authorList>
            <person name="Hernsdorf A.W."/>
            <person name="Amano Y."/>
            <person name="Miyakawa K."/>
            <person name="Ise K."/>
            <person name="Suzuki Y."/>
            <person name="Anantharaman K."/>
            <person name="Probst A."/>
            <person name="Burstein D."/>
            <person name="Thomas B.C."/>
            <person name="Banfield J.F."/>
        </authorList>
    </citation>
    <scope>NUCLEOTIDE SEQUENCE [LARGE SCALE GENOMIC DNA]</scope>
    <source>
        <strain evidence="4">HGW-Actinobacteria-3</strain>
    </source>
</reference>
<dbReference type="PANTHER" id="PTHR13696">
    <property type="entry name" value="P-LOOP CONTAINING NUCLEOSIDE TRIPHOSPHATE HYDROLASE"/>
    <property type="match status" value="1"/>
</dbReference>
<organism evidence="4 5">
    <name type="scientific">Candidatus Anoxymicrobium japonicum</name>
    <dbReference type="NCBI Taxonomy" id="2013648"/>
    <lineage>
        <taxon>Bacteria</taxon>
        <taxon>Bacillati</taxon>
        <taxon>Actinomycetota</taxon>
        <taxon>Candidatus Geothermincolia</taxon>
        <taxon>Candidatus Geothermincolales</taxon>
        <taxon>Candidatus Anoxymicrobiaceae</taxon>
        <taxon>Candidatus Anoxymicrobium</taxon>
    </lineage>
</organism>
<evidence type="ECO:0000256" key="2">
    <source>
        <dbReference type="ARBA" id="ARBA00059092"/>
    </source>
</evidence>
<name>A0A2N3G599_9ACTN</name>
<protein>
    <submittedName>
        <fullName evidence="4">Sporulation initiation inhibitor Soj</fullName>
    </submittedName>
</protein>
<proteinExistence type="inferred from homology"/>
<evidence type="ECO:0000256" key="1">
    <source>
        <dbReference type="ARBA" id="ARBA00006976"/>
    </source>
</evidence>
<accession>A0A2N3G599</accession>
<dbReference type="InterPro" id="IPR025669">
    <property type="entry name" value="AAA_dom"/>
</dbReference>
<comment type="function">
    <text evidence="2">May play a role in septum formation.</text>
</comment>
<feature type="domain" description="AAA" evidence="3">
    <location>
        <begin position="12"/>
        <end position="186"/>
    </location>
</feature>
<evidence type="ECO:0000313" key="4">
    <source>
        <dbReference type="EMBL" id="PKQ27754.1"/>
    </source>
</evidence>
<dbReference type="Gene3D" id="3.40.50.300">
    <property type="entry name" value="P-loop containing nucleotide triphosphate hydrolases"/>
    <property type="match status" value="1"/>
</dbReference>
<dbReference type="FunFam" id="3.40.50.300:FF:000285">
    <property type="entry name" value="Sporulation initiation inhibitor Soj"/>
    <property type="match status" value="1"/>
</dbReference>